<feature type="compositionally biased region" description="Acidic residues" evidence="3">
    <location>
        <begin position="914"/>
        <end position="929"/>
    </location>
</feature>
<reference evidence="4 5" key="1">
    <citation type="journal article" date="2016" name="Genome Biol. Evol.">
        <title>Divergent and convergent evolution of fungal pathogenicity.</title>
        <authorList>
            <person name="Shang Y."/>
            <person name="Xiao G."/>
            <person name="Zheng P."/>
            <person name="Cen K."/>
            <person name="Zhan S."/>
            <person name="Wang C."/>
        </authorList>
    </citation>
    <scope>NUCLEOTIDE SEQUENCE [LARGE SCALE GENOMIC DNA]</scope>
    <source>
        <strain evidence="4 5">RCEF 2490</strain>
    </source>
</reference>
<dbReference type="AlphaFoldDB" id="A0A168EWK3"/>
<feature type="compositionally biased region" description="Basic and acidic residues" evidence="3">
    <location>
        <begin position="933"/>
        <end position="943"/>
    </location>
</feature>
<dbReference type="STRING" id="1081109.A0A168EWK3"/>
<dbReference type="GO" id="GO:0019903">
    <property type="term" value="F:protein phosphatase binding"/>
    <property type="evidence" value="ECO:0007669"/>
    <property type="project" value="InterPro"/>
</dbReference>
<evidence type="ECO:0000256" key="1">
    <source>
        <dbReference type="ARBA" id="ARBA00006180"/>
    </source>
</evidence>
<dbReference type="OrthoDB" id="295029at2759"/>
<name>A0A168EWK3_9HYPO</name>
<sequence>MFWRFGGYANISTIDTILDKPDFTLEELLDESDLIQELKQHNTKLIEYLRDEKNLERLLEYVVAPKLEVFATPVDPADDESKGKSRLLPFPRPRASSRVTEGADNDEEEQEKRRNRYALVASEVLSSDTWSIYEALTENRELIRKFWQFLQRPAPLDPLQASYFTKVNESLFEKKTDDMMDLFRTVPNVVPELLKHVECPMIMDLLLKIIALDRNEGGQGIVEWLYLKDIIPSLLSCLNPEHSWVVQTAAGDFIKAIITISANASQNEQQCIGPNELTRQLVSQPCVEQLIGYMLGGGNPLTVGVGIIIEVIRKNNSDYDPDVGSEASPIPSSRDPIYLGTLLRRFAQNVPKFMSLIMDGPRRQGELESTFGEKLAPLGFDRFKTCELMAELLHCSNMGLLNEVGSEQLIATRDAERHRLRHEGKLGPMREEDPSTEDLTMRMSHSAPEEGRRLEVTNADDDGFEEVEPSTEMSEDTSHEFVKAEDDMAPPPPSSFLEKDEDDFVDEPLSSPRLTVTADKINEQRFDDPELTVAPLSPSKTKFMDVFPPNGSQETSQQVNDHIKDLDSTAKEIDDHLKSTEHTGEIPIAPATTSGPESLSTTLSPANLRSTTRSGDLSPHSDDTPAPLFSSANDGPSSTGQTADTAQPEIADPLATEATSSQELPFKSSVNPEEAPNSTIDAELQAILPLEPVVGDYLKMQFVENRVVPAILSFFFAYPWNNFLHNVVYDIVQQVFNGPMDRGYNPTLAVSLFEAADVTTAIINGQQASDVSQAETKTRMGYMGHLTLIAEEVVKFTERHPPELLSEMVLDKVMSQEWINYVEGALAETRERDNAILGGVRPDVALGHPSSIGGGNGLGGVGLSGLAGPSTTGSNALAEAGLNGGMEVNESSNSGIGPFAISAGTLMSGFGSSSDEEDEEGDVEEEDVNSEPTRPEITTKPDIHLNVSARSTADRETPNSTGQSALRGGHLDQHFRSYTDPLNSTGNSMTPPSIPPPPPPPPPLNVPPSRARLQLAARLAMHQKNSQLDQATSVTLHNDEDEDESAMDPFRDGDDEVDEDEDGDVDAGRDGGRVSWWRSMVGRNASGAGDAGDDSDEGEDDEDEFGEFAMAEEEKHDGSGDPDSLVLRPLPVNPAKDSIRGLSGLWPFGSKHDGKGRREDESEISKGEASSNPQEKTGGDVRAIEVKEAANRTSIEEADEEELAPGAANALP</sequence>
<dbReference type="GO" id="GO:0019888">
    <property type="term" value="F:protein phosphatase regulator activity"/>
    <property type="evidence" value="ECO:0007669"/>
    <property type="project" value="TreeGrafter"/>
</dbReference>
<feature type="compositionally biased region" description="Polar residues" evidence="3">
    <location>
        <begin position="980"/>
        <end position="990"/>
    </location>
</feature>
<evidence type="ECO:0000313" key="4">
    <source>
        <dbReference type="EMBL" id="KZZ99221.1"/>
    </source>
</evidence>
<feature type="region of interest" description="Disordered" evidence="3">
    <location>
        <begin position="525"/>
        <end position="560"/>
    </location>
</feature>
<dbReference type="GO" id="GO:0005634">
    <property type="term" value="C:nucleus"/>
    <property type="evidence" value="ECO:0007669"/>
    <property type="project" value="TreeGrafter"/>
</dbReference>
<feature type="region of interest" description="Disordered" evidence="3">
    <location>
        <begin position="424"/>
        <end position="452"/>
    </location>
</feature>
<gene>
    <name evidence="4" type="ORF">AAL_02772</name>
</gene>
<feature type="compositionally biased region" description="Polar residues" evidence="3">
    <location>
        <begin position="591"/>
        <end position="615"/>
    </location>
</feature>
<dbReference type="InterPro" id="IPR007587">
    <property type="entry name" value="SAPS"/>
</dbReference>
<evidence type="ECO:0000313" key="5">
    <source>
        <dbReference type="Proteomes" id="UP000078544"/>
    </source>
</evidence>
<feature type="region of interest" description="Disordered" evidence="3">
    <location>
        <begin position="74"/>
        <end position="113"/>
    </location>
</feature>
<feature type="region of interest" description="Disordered" evidence="3">
    <location>
        <begin position="907"/>
        <end position="1212"/>
    </location>
</feature>
<dbReference type="GO" id="GO:0005829">
    <property type="term" value="C:cytosol"/>
    <property type="evidence" value="ECO:0007669"/>
    <property type="project" value="TreeGrafter"/>
</dbReference>
<feature type="region of interest" description="Disordered" evidence="3">
    <location>
        <begin position="579"/>
        <end position="677"/>
    </location>
</feature>
<feature type="compositionally biased region" description="Basic and acidic residues" evidence="3">
    <location>
        <begin position="424"/>
        <end position="433"/>
    </location>
</feature>
<dbReference type="PANTHER" id="PTHR12634">
    <property type="entry name" value="SIT4 YEAST -ASSOCIATING PROTEIN-RELATED"/>
    <property type="match status" value="1"/>
</dbReference>
<keyword evidence="5" id="KW-1185">Reference proteome</keyword>
<proteinExistence type="inferred from homology"/>
<feature type="compositionally biased region" description="Polar residues" evidence="3">
    <location>
        <begin position="657"/>
        <end position="677"/>
    </location>
</feature>
<feature type="compositionally biased region" description="Acidic residues" evidence="3">
    <location>
        <begin position="1053"/>
        <end position="1065"/>
    </location>
</feature>
<feature type="compositionally biased region" description="Pro residues" evidence="3">
    <location>
        <begin position="992"/>
        <end position="1006"/>
    </location>
</feature>
<feature type="compositionally biased region" description="Acidic residues" evidence="3">
    <location>
        <begin position="458"/>
        <end position="475"/>
    </location>
</feature>
<feature type="region of interest" description="Disordered" evidence="3">
    <location>
        <begin position="457"/>
        <end position="476"/>
    </location>
</feature>
<feature type="compositionally biased region" description="Acidic residues" evidence="3">
    <location>
        <begin position="1091"/>
        <end position="1106"/>
    </location>
</feature>
<protein>
    <submittedName>
        <fullName evidence="4">SIT4 phosphatase-associated protein</fullName>
    </submittedName>
</protein>
<comment type="similarity">
    <text evidence="1">Belongs to the SAPS family.</text>
</comment>
<feature type="compositionally biased region" description="Basic and acidic residues" evidence="3">
    <location>
        <begin position="1177"/>
        <end position="1190"/>
    </location>
</feature>
<dbReference type="EMBL" id="AZGY01000004">
    <property type="protein sequence ID" value="KZZ99221.1"/>
    <property type="molecule type" value="Genomic_DNA"/>
</dbReference>
<feature type="compositionally biased region" description="Polar residues" evidence="3">
    <location>
        <begin position="1023"/>
        <end position="1036"/>
    </location>
</feature>
<dbReference type="Pfam" id="PF04499">
    <property type="entry name" value="SAPS"/>
    <property type="match status" value="1"/>
</dbReference>
<comment type="caution">
    <text evidence="4">The sequence shown here is derived from an EMBL/GenBank/DDBJ whole genome shotgun (WGS) entry which is preliminary data.</text>
</comment>
<dbReference type="Proteomes" id="UP000078544">
    <property type="component" value="Unassembled WGS sequence"/>
</dbReference>
<feature type="compositionally biased region" description="Basic and acidic residues" evidence="3">
    <location>
        <begin position="1150"/>
        <end position="1166"/>
    </location>
</feature>
<feature type="compositionally biased region" description="Low complexity" evidence="3">
    <location>
        <begin position="1007"/>
        <end position="1020"/>
    </location>
</feature>
<keyword evidence="2" id="KW-0131">Cell cycle</keyword>
<evidence type="ECO:0000256" key="2">
    <source>
        <dbReference type="ARBA" id="ARBA00023306"/>
    </source>
</evidence>
<dbReference type="PANTHER" id="PTHR12634:SF8">
    <property type="entry name" value="FIERY MOUNTAIN, ISOFORM D"/>
    <property type="match status" value="1"/>
</dbReference>
<organism evidence="4 5">
    <name type="scientific">Moelleriella libera RCEF 2490</name>
    <dbReference type="NCBI Taxonomy" id="1081109"/>
    <lineage>
        <taxon>Eukaryota</taxon>
        <taxon>Fungi</taxon>
        <taxon>Dikarya</taxon>
        <taxon>Ascomycota</taxon>
        <taxon>Pezizomycotina</taxon>
        <taxon>Sordariomycetes</taxon>
        <taxon>Hypocreomycetidae</taxon>
        <taxon>Hypocreales</taxon>
        <taxon>Clavicipitaceae</taxon>
        <taxon>Moelleriella</taxon>
    </lineage>
</organism>
<evidence type="ECO:0000256" key="3">
    <source>
        <dbReference type="SAM" id="MobiDB-lite"/>
    </source>
</evidence>
<feature type="compositionally biased region" description="Polar residues" evidence="3">
    <location>
        <begin position="550"/>
        <end position="560"/>
    </location>
</feature>
<accession>A0A168EWK3</accession>
<feature type="compositionally biased region" description="Polar residues" evidence="3">
    <location>
        <begin position="630"/>
        <end position="645"/>
    </location>
</feature>